<proteinExistence type="predicted"/>
<dbReference type="Proteomes" id="UP000095287">
    <property type="component" value="Unplaced"/>
</dbReference>
<dbReference type="AlphaFoldDB" id="A0A1I7ZYN3"/>
<accession>A0A1I7ZYN3</accession>
<protein>
    <submittedName>
        <fullName evidence="2">FBA_2 domain-containing protein</fullName>
    </submittedName>
</protein>
<evidence type="ECO:0000313" key="1">
    <source>
        <dbReference type="Proteomes" id="UP000095287"/>
    </source>
</evidence>
<sequence length="389" mass="45138">MISKMTTNGFQRDSSNPIDLVISDLWISRRDMMCQGSHLFQASVFLFLPQFNFHRLSTSVFSIRDMNRVPVTFWECVCGTSRVYELLEAEKLSGNIGELARMSYGERAFYYTYVEGDTEGNQRIWYTATDRSDVTTFEEMEAVPKKSVLNVTINLENAGNENVSRDVVRRFPHAIYHFTLWSPSLNDDSVRLFQKLVIGQKLSWITIHGKACSGDMLELLKSALCQDQFEELNIKHLHDSPNGTVVRELLKFWAENSEKMKGKKLILEYPYKEGVPQSELSMLHRSSVSSQLSLPLKICSKKECENIDKYYRHRRRLFIKPSCIYKFEEGKGDERRRIYISFECAKQHEQVIKQEDRLTIIQPSRAASFLGQKDLSLMGETTELHMLFV</sequence>
<name>A0A1I7ZYN3_9BILA</name>
<dbReference type="WBParaSite" id="L893_g31072.t1">
    <property type="protein sequence ID" value="L893_g31072.t1"/>
    <property type="gene ID" value="L893_g31072"/>
</dbReference>
<organism evidence="1 2">
    <name type="scientific">Steinernema glaseri</name>
    <dbReference type="NCBI Taxonomy" id="37863"/>
    <lineage>
        <taxon>Eukaryota</taxon>
        <taxon>Metazoa</taxon>
        <taxon>Ecdysozoa</taxon>
        <taxon>Nematoda</taxon>
        <taxon>Chromadorea</taxon>
        <taxon>Rhabditida</taxon>
        <taxon>Tylenchina</taxon>
        <taxon>Panagrolaimomorpha</taxon>
        <taxon>Strongyloidoidea</taxon>
        <taxon>Steinernematidae</taxon>
        <taxon>Steinernema</taxon>
    </lineage>
</organism>
<keyword evidence="1" id="KW-1185">Reference proteome</keyword>
<evidence type="ECO:0000313" key="2">
    <source>
        <dbReference type="WBParaSite" id="L893_g31072.t1"/>
    </source>
</evidence>
<reference evidence="2" key="1">
    <citation type="submission" date="2016-11" db="UniProtKB">
        <authorList>
            <consortium name="WormBaseParasite"/>
        </authorList>
    </citation>
    <scope>IDENTIFICATION</scope>
</reference>